<comment type="caution">
    <text evidence="4">The sequence shown here is derived from an EMBL/GenBank/DDBJ whole genome shotgun (WGS) entry which is preliminary data.</text>
</comment>
<dbReference type="Pfam" id="PF00501">
    <property type="entry name" value="AMP-binding"/>
    <property type="match status" value="1"/>
</dbReference>
<organism evidence="4 5">
    <name type="scientific">Streptomyces sodiiphilus</name>
    <dbReference type="NCBI Taxonomy" id="226217"/>
    <lineage>
        <taxon>Bacteria</taxon>
        <taxon>Bacillati</taxon>
        <taxon>Actinomycetota</taxon>
        <taxon>Actinomycetes</taxon>
        <taxon>Kitasatosporales</taxon>
        <taxon>Streptomycetaceae</taxon>
        <taxon>Streptomyces</taxon>
    </lineage>
</organism>
<feature type="domain" description="AMP-dependent synthetase/ligase" evidence="2">
    <location>
        <begin position="10"/>
        <end position="343"/>
    </location>
</feature>
<dbReference type="InterPro" id="IPR000873">
    <property type="entry name" value="AMP-dep_synth/lig_dom"/>
</dbReference>
<dbReference type="InterPro" id="IPR025110">
    <property type="entry name" value="AMP-bd_C"/>
</dbReference>
<evidence type="ECO:0000259" key="3">
    <source>
        <dbReference type="Pfam" id="PF13193"/>
    </source>
</evidence>
<accession>A0ABN2PE85</accession>
<dbReference type="Gene3D" id="3.40.50.12780">
    <property type="entry name" value="N-terminal domain of ligase-like"/>
    <property type="match status" value="1"/>
</dbReference>
<keyword evidence="5" id="KW-1185">Reference proteome</keyword>
<dbReference type="Gene3D" id="3.30.300.30">
    <property type="match status" value="1"/>
</dbReference>
<dbReference type="InterPro" id="IPR042099">
    <property type="entry name" value="ANL_N_sf"/>
</dbReference>
<evidence type="ECO:0000313" key="5">
    <source>
        <dbReference type="Proteomes" id="UP001501303"/>
    </source>
</evidence>
<sequence>MPSRSFVDAFDAQVRARPAAPALSWGEEVVGYGGLDRLARRAHRSLAALAIPDGVPVCVPARKSPETVALLLACFRAGRRVLVPASGLGAQALSAVCAASGCTHVLEASGAAVRGSPVDPAPARPADLPPGPGLLLTTSGSTGTPKTVVLSDEGTDRFRSWAAPAFGIGPGTGVLNYAPLNFDLCLLDVWTSLAAGACVHLVDSGRAADGPHLVRLCAERAPRVLQAVPLFFRLLDRAAAPGQTFPGAREILVTGEAAPPALLARVSAMFPGARMWNVYGCTETNDSFLHEVTPEEIRGPGPVPIGRPVDGVRARVVDGDGRVLSGACAGELVVATPFQAKGYTDPELTGDKWDGQWFRTGDLVRRDEHGLVFLTGRNDHQVKVRGVRTNLQEVEQVVLSHPQVMEAAVIAVPDEAAGTVLHSVVRRTPGSGMNGLRLRVHCASRLPRTAIPGVIEITDEELPRTPTGKVDRAALGRPRVPEGRPGAAMTTR</sequence>
<gene>
    <name evidence="4" type="ORF">GCM10009716_27750</name>
</gene>
<dbReference type="SUPFAM" id="SSF56801">
    <property type="entry name" value="Acetyl-CoA synthetase-like"/>
    <property type="match status" value="1"/>
</dbReference>
<proteinExistence type="predicted"/>
<feature type="compositionally biased region" description="Basic and acidic residues" evidence="1">
    <location>
        <begin position="469"/>
        <end position="482"/>
    </location>
</feature>
<reference evidence="4 5" key="1">
    <citation type="journal article" date="2019" name="Int. J. Syst. Evol. Microbiol.">
        <title>The Global Catalogue of Microorganisms (GCM) 10K type strain sequencing project: providing services to taxonomists for standard genome sequencing and annotation.</title>
        <authorList>
            <consortium name="The Broad Institute Genomics Platform"/>
            <consortium name="The Broad Institute Genome Sequencing Center for Infectious Disease"/>
            <person name="Wu L."/>
            <person name="Ma J."/>
        </authorList>
    </citation>
    <scope>NUCLEOTIDE SEQUENCE [LARGE SCALE GENOMIC DNA]</scope>
    <source>
        <strain evidence="4 5">JCM 13581</strain>
    </source>
</reference>
<dbReference type="PROSITE" id="PS00455">
    <property type="entry name" value="AMP_BINDING"/>
    <property type="match status" value="1"/>
</dbReference>
<protein>
    <recommendedName>
        <fullName evidence="6">Fatty acid--CoA ligase</fullName>
    </recommendedName>
</protein>
<dbReference type="InterPro" id="IPR020845">
    <property type="entry name" value="AMP-binding_CS"/>
</dbReference>
<dbReference type="RefSeq" id="WP_344262065.1">
    <property type="nucleotide sequence ID" value="NZ_BAAAMJ010000029.1"/>
</dbReference>
<feature type="region of interest" description="Disordered" evidence="1">
    <location>
        <begin position="463"/>
        <end position="492"/>
    </location>
</feature>
<evidence type="ECO:0000259" key="2">
    <source>
        <dbReference type="Pfam" id="PF00501"/>
    </source>
</evidence>
<dbReference type="Pfam" id="PF13193">
    <property type="entry name" value="AMP-binding_C"/>
    <property type="match status" value="1"/>
</dbReference>
<evidence type="ECO:0000256" key="1">
    <source>
        <dbReference type="SAM" id="MobiDB-lite"/>
    </source>
</evidence>
<name>A0ABN2PE85_9ACTN</name>
<evidence type="ECO:0000313" key="4">
    <source>
        <dbReference type="EMBL" id="GAA1917086.1"/>
    </source>
</evidence>
<dbReference type="Proteomes" id="UP001501303">
    <property type="component" value="Unassembled WGS sequence"/>
</dbReference>
<feature type="domain" description="AMP-binding enzyme C-terminal" evidence="3">
    <location>
        <begin position="393"/>
        <end position="469"/>
    </location>
</feature>
<dbReference type="EMBL" id="BAAAMJ010000029">
    <property type="protein sequence ID" value="GAA1917086.1"/>
    <property type="molecule type" value="Genomic_DNA"/>
</dbReference>
<evidence type="ECO:0008006" key="6">
    <source>
        <dbReference type="Google" id="ProtNLM"/>
    </source>
</evidence>
<dbReference type="PANTHER" id="PTHR45398:SF1">
    <property type="entry name" value="ENZYME, PUTATIVE (JCVI)-RELATED"/>
    <property type="match status" value="1"/>
</dbReference>
<dbReference type="PANTHER" id="PTHR45398">
    <property type="match status" value="1"/>
</dbReference>
<dbReference type="InterPro" id="IPR045851">
    <property type="entry name" value="AMP-bd_C_sf"/>
</dbReference>